<comment type="caution">
    <text evidence="2">The sequence shown here is derived from an EMBL/GenBank/DDBJ whole genome shotgun (WGS) entry which is preliminary data.</text>
</comment>
<dbReference type="AlphaFoldDB" id="A0A5N5IP24"/>
<evidence type="ECO:0000256" key="1">
    <source>
        <dbReference type="SAM" id="Phobius"/>
    </source>
</evidence>
<organism evidence="2 3">
    <name type="scientific">Flagellimonas hadalis</name>
    <dbReference type="NCBI Taxonomy" id="2597517"/>
    <lineage>
        <taxon>Bacteria</taxon>
        <taxon>Pseudomonadati</taxon>
        <taxon>Bacteroidota</taxon>
        <taxon>Flavobacteriia</taxon>
        <taxon>Flavobacteriales</taxon>
        <taxon>Flavobacteriaceae</taxon>
        <taxon>Flagellimonas</taxon>
    </lineage>
</organism>
<dbReference type="Proteomes" id="UP000319204">
    <property type="component" value="Unassembled WGS sequence"/>
</dbReference>
<keyword evidence="1" id="KW-0812">Transmembrane</keyword>
<feature type="transmembrane region" description="Helical" evidence="1">
    <location>
        <begin position="60"/>
        <end position="81"/>
    </location>
</feature>
<reference evidence="2" key="1">
    <citation type="submission" date="2019-10" db="EMBL/GenBank/DDBJ databases">
        <title>Muricauda hadale sp. nov., a piezophilic bacterium isolated from hadopelagic water of the Mariana Trench.</title>
        <authorList>
            <person name="Wei Y."/>
        </authorList>
    </citation>
    <scope>NUCLEOTIDE SEQUENCE [LARGE SCALE GENOMIC DNA]</scope>
    <source>
        <strain evidence="2">MT-229</strain>
    </source>
</reference>
<sequence>MRLVYTCSVCKAQNYFKPKSSSRADLQIKFGNEVKVNCVNCGKLEKKHINKISAVVDNRIVVGGFIIGLCVLILIGSYTFIFDRPLAYWKFFALAGGTLSGIPVYLWNMENKAVGNFNRYAIRKD</sequence>
<accession>A0A5N5IP24</accession>
<name>A0A5N5IP24_9FLAO</name>
<dbReference type="OrthoDB" id="1179607at2"/>
<proteinExistence type="predicted"/>
<dbReference type="EMBL" id="VNIK02000005">
    <property type="protein sequence ID" value="KAB5488781.1"/>
    <property type="molecule type" value="Genomic_DNA"/>
</dbReference>
<keyword evidence="1" id="KW-0472">Membrane</keyword>
<keyword evidence="1" id="KW-1133">Transmembrane helix</keyword>
<protein>
    <submittedName>
        <fullName evidence="2">Uncharacterized protein</fullName>
    </submittedName>
</protein>
<evidence type="ECO:0000313" key="3">
    <source>
        <dbReference type="Proteomes" id="UP000319204"/>
    </source>
</evidence>
<feature type="transmembrane region" description="Helical" evidence="1">
    <location>
        <begin position="87"/>
        <end position="107"/>
    </location>
</feature>
<gene>
    <name evidence="2" type="ORF">FOT42_009205</name>
</gene>
<evidence type="ECO:0000313" key="2">
    <source>
        <dbReference type="EMBL" id="KAB5488781.1"/>
    </source>
</evidence>
<keyword evidence="3" id="KW-1185">Reference proteome</keyword>
<dbReference type="RefSeq" id="WP_151890277.1">
    <property type="nucleotide sequence ID" value="NZ_VNIK02000005.1"/>
</dbReference>